<sequence length="132" mass="14441">MTSTLEQPTQEAPWWAAFPAPQSTLAQVEADDMKSLVQAAKADPSAPKDWLLVDSVPDEGDDIRALQTGWGEEASSNGRGPRCAGWMQDYIKEVGGEDVMEAQVLKGGVKGWVKKFGGELMDNYEAEHWTSK</sequence>
<dbReference type="EMBL" id="JAKWBI020000434">
    <property type="protein sequence ID" value="KAJ2895024.1"/>
    <property type="molecule type" value="Genomic_DNA"/>
</dbReference>
<gene>
    <name evidence="1" type="ORF">MKZ38_006979</name>
</gene>
<name>A0AAD5RIB0_9PEZI</name>
<accession>A0AAD5RIB0</accession>
<reference evidence="1" key="1">
    <citation type="submission" date="2022-07" db="EMBL/GenBank/DDBJ databases">
        <title>Draft genome sequence of Zalerion maritima ATCC 34329, a (micro)plastics degrading marine fungus.</title>
        <authorList>
            <person name="Paco A."/>
            <person name="Goncalves M.F.M."/>
            <person name="Rocha-Santos T.A.P."/>
            <person name="Alves A."/>
        </authorList>
    </citation>
    <scope>NUCLEOTIDE SEQUENCE</scope>
    <source>
        <strain evidence="1">ATCC 34329</strain>
    </source>
</reference>
<comment type="caution">
    <text evidence="1">The sequence shown here is derived from an EMBL/GenBank/DDBJ whole genome shotgun (WGS) entry which is preliminary data.</text>
</comment>
<keyword evidence="2" id="KW-1185">Reference proteome</keyword>
<proteinExistence type="predicted"/>
<dbReference type="Proteomes" id="UP001201980">
    <property type="component" value="Unassembled WGS sequence"/>
</dbReference>
<evidence type="ECO:0000313" key="1">
    <source>
        <dbReference type="EMBL" id="KAJ2895024.1"/>
    </source>
</evidence>
<dbReference type="Gene3D" id="3.40.250.10">
    <property type="entry name" value="Rhodanese-like domain"/>
    <property type="match status" value="1"/>
</dbReference>
<dbReference type="AlphaFoldDB" id="A0AAD5RIB0"/>
<organism evidence="1 2">
    <name type="scientific">Zalerion maritima</name>
    <dbReference type="NCBI Taxonomy" id="339359"/>
    <lineage>
        <taxon>Eukaryota</taxon>
        <taxon>Fungi</taxon>
        <taxon>Dikarya</taxon>
        <taxon>Ascomycota</taxon>
        <taxon>Pezizomycotina</taxon>
        <taxon>Sordariomycetes</taxon>
        <taxon>Lulworthiomycetidae</taxon>
        <taxon>Lulworthiales</taxon>
        <taxon>Lulworthiaceae</taxon>
        <taxon>Zalerion</taxon>
    </lineage>
</organism>
<protein>
    <submittedName>
        <fullName evidence="1">Uncharacterized protein</fullName>
    </submittedName>
</protein>
<dbReference type="InterPro" id="IPR036873">
    <property type="entry name" value="Rhodanese-like_dom_sf"/>
</dbReference>
<evidence type="ECO:0000313" key="2">
    <source>
        <dbReference type="Proteomes" id="UP001201980"/>
    </source>
</evidence>